<evidence type="ECO:0000256" key="16">
    <source>
        <dbReference type="RuleBase" id="RU004516"/>
    </source>
</evidence>
<dbReference type="RefSeq" id="WP_198881028.1">
    <property type="nucleotide sequence ID" value="NZ_JAEKJA010000003.1"/>
</dbReference>
<proteinExistence type="inferred from homology"/>
<evidence type="ECO:0000256" key="4">
    <source>
        <dbReference type="ARBA" id="ARBA00004931"/>
    </source>
</evidence>
<dbReference type="Gene3D" id="3.20.10.10">
    <property type="entry name" value="D-amino Acid Aminotransferase, subunit A, domain 2"/>
    <property type="match status" value="1"/>
</dbReference>
<evidence type="ECO:0000256" key="11">
    <source>
        <dbReference type="ARBA" id="ARBA00023304"/>
    </source>
</evidence>
<evidence type="ECO:0000256" key="7">
    <source>
        <dbReference type="ARBA" id="ARBA00022576"/>
    </source>
</evidence>
<dbReference type="FunFam" id="3.20.10.10:FF:000002">
    <property type="entry name" value="D-alanine aminotransferase"/>
    <property type="match status" value="1"/>
</dbReference>
<dbReference type="InterPro" id="IPR043132">
    <property type="entry name" value="BCAT-like_C"/>
</dbReference>
<comment type="cofactor">
    <cofactor evidence="1 16">
        <name>pyridoxal 5'-phosphate</name>
        <dbReference type="ChEBI" id="CHEBI:597326"/>
    </cofactor>
</comment>
<dbReference type="GO" id="GO:0009082">
    <property type="term" value="P:branched-chain amino acid biosynthetic process"/>
    <property type="evidence" value="ECO:0007669"/>
    <property type="project" value="UniProtKB-KW"/>
</dbReference>
<evidence type="ECO:0000256" key="5">
    <source>
        <dbReference type="ARBA" id="ARBA00005072"/>
    </source>
</evidence>
<comment type="pathway">
    <text evidence="5 17">Amino-acid biosynthesis; L-leucine biosynthesis; L-leucine from 3-methyl-2-oxobutanoate: step 4/4.</text>
</comment>
<evidence type="ECO:0000256" key="9">
    <source>
        <dbReference type="ARBA" id="ARBA00022679"/>
    </source>
</evidence>
<keyword evidence="7 17" id="KW-0032">Aminotransferase</keyword>
<dbReference type="InterPro" id="IPR018300">
    <property type="entry name" value="Aminotrans_IV_CS"/>
</dbReference>
<dbReference type="PROSITE" id="PS00770">
    <property type="entry name" value="AA_TRANSFER_CLASS_4"/>
    <property type="match status" value="1"/>
</dbReference>
<organism evidence="18 19">
    <name type="scientific">Acuticoccus mangrovi</name>
    <dbReference type="NCBI Taxonomy" id="2796142"/>
    <lineage>
        <taxon>Bacteria</taxon>
        <taxon>Pseudomonadati</taxon>
        <taxon>Pseudomonadota</taxon>
        <taxon>Alphaproteobacteria</taxon>
        <taxon>Hyphomicrobiales</taxon>
        <taxon>Amorphaceae</taxon>
        <taxon>Acuticoccus</taxon>
    </lineage>
</organism>
<dbReference type="GO" id="GO:0004084">
    <property type="term" value="F:branched-chain-amino-acid transaminase activity"/>
    <property type="evidence" value="ECO:0007669"/>
    <property type="project" value="UniProtKB-EC"/>
</dbReference>
<gene>
    <name evidence="17" type="primary">ilvE</name>
    <name evidence="18" type="ORF">JCR33_05570</name>
</gene>
<dbReference type="NCBIfam" id="NF005146">
    <property type="entry name" value="PRK06606.1"/>
    <property type="match status" value="1"/>
</dbReference>
<dbReference type="InterPro" id="IPR036038">
    <property type="entry name" value="Aminotransferase-like"/>
</dbReference>
<dbReference type="EC" id="2.6.1.42" evidence="17"/>
<comment type="function">
    <text evidence="2 17">Acts on leucine, isoleucine and valine.</text>
</comment>
<name>A0A934IMH3_9HYPH</name>
<comment type="pathway">
    <text evidence="4 17">Amino-acid biosynthesis; L-valine biosynthesis; L-valine from pyruvate: step 4/4.</text>
</comment>
<accession>A0A934IMH3</accession>
<dbReference type="PANTHER" id="PTHR42743">
    <property type="entry name" value="AMINO-ACID AMINOTRANSFERASE"/>
    <property type="match status" value="1"/>
</dbReference>
<evidence type="ECO:0000313" key="19">
    <source>
        <dbReference type="Proteomes" id="UP000609531"/>
    </source>
</evidence>
<evidence type="ECO:0000256" key="17">
    <source>
        <dbReference type="RuleBase" id="RU364094"/>
    </source>
</evidence>
<evidence type="ECO:0000256" key="6">
    <source>
        <dbReference type="ARBA" id="ARBA00009320"/>
    </source>
</evidence>
<evidence type="ECO:0000256" key="8">
    <source>
        <dbReference type="ARBA" id="ARBA00022605"/>
    </source>
</evidence>
<evidence type="ECO:0000256" key="2">
    <source>
        <dbReference type="ARBA" id="ARBA00003109"/>
    </source>
</evidence>
<reference evidence="18" key="1">
    <citation type="submission" date="2020-12" db="EMBL/GenBank/DDBJ databases">
        <title>Bacterial taxonomy.</title>
        <authorList>
            <person name="Pan X."/>
        </authorList>
    </citation>
    <scope>NUCLEOTIDE SEQUENCE</scope>
    <source>
        <strain evidence="18">B2012</strain>
    </source>
</reference>
<dbReference type="InterPro" id="IPR001544">
    <property type="entry name" value="Aminotrans_IV"/>
</dbReference>
<keyword evidence="19" id="KW-1185">Reference proteome</keyword>
<dbReference type="EMBL" id="JAEKJA010000003">
    <property type="protein sequence ID" value="MBJ3775146.1"/>
    <property type="molecule type" value="Genomic_DNA"/>
</dbReference>
<evidence type="ECO:0000313" key="18">
    <source>
        <dbReference type="EMBL" id="MBJ3775146.1"/>
    </source>
</evidence>
<protein>
    <recommendedName>
        <fullName evidence="17">Branched-chain-amino-acid aminotransferase</fullName>
        <shortName evidence="17">BCAT</shortName>
        <ecNumber evidence="17">2.6.1.42</ecNumber>
    </recommendedName>
</protein>
<keyword evidence="8 17" id="KW-0028">Amino-acid biosynthesis</keyword>
<dbReference type="InterPro" id="IPR005785">
    <property type="entry name" value="B_amino_transI"/>
</dbReference>
<dbReference type="PANTHER" id="PTHR42743:SF11">
    <property type="entry name" value="AMINODEOXYCHORISMATE LYASE"/>
    <property type="match status" value="1"/>
</dbReference>
<dbReference type="Proteomes" id="UP000609531">
    <property type="component" value="Unassembled WGS sequence"/>
</dbReference>
<evidence type="ECO:0000256" key="12">
    <source>
        <dbReference type="ARBA" id="ARBA00048212"/>
    </source>
</evidence>
<sequence length="298" mass="32365">MALSFDQHDGDIWMDGTFVPWRESKVHVLTHGLHYASAVFEGERAYGGEIFKCEAHTDRLFASADTLGMVIPFSKDAINAAKRETLVRMGLTDAYLRPIAWRGSEMMGVSAQMNTIHVAIAAWAWPSYFDPAQREKGIRLTIGDWRRPDPATAPCHAKAAGLYMICTMSKHAAEAKGYADALMLDYRGHVAESTGANVFFVKDGALHTPTPDCFLSGITRGTVIDLAKARGVEVIERTIMPDELASFEQCFLTGTAAEVTPVGEIGPYSFTVGALTKQLMADYTAAVQPAGAGLREVA</sequence>
<dbReference type="NCBIfam" id="NF005726">
    <property type="entry name" value="PRK07544.1"/>
    <property type="match status" value="1"/>
</dbReference>
<comment type="catalytic activity">
    <reaction evidence="13 17">
        <text>L-isoleucine + 2-oxoglutarate = (S)-3-methyl-2-oxopentanoate + L-glutamate</text>
        <dbReference type="Rhea" id="RHEA:24801"/>
        <dbReference type="ChEBI" id="CHEBI:16810"/>
        <dbReference type="ChEBI" id="CHEBI:29985"/>
        <dbReference type="ChEBI" id="CHEBI:35146"/>
        <dbReference type="ChEBI" id="CHEBI:58045"/>
        <dbReference type="EC" id="2.6.1.42"/>
    </reaction>
</comment>
<dbReference type="NCBIfam" id="TIGR01122">
    <property type="entry name" value="ilvE_I"/>
    <property type="match status" value="1"/>
</dbReference>
<dbReference type="AlphaFoldDB" id="A0A934IMH3"/>
<dbReference type="Pfam" id="PF01063">
    <property type="entry name" value="Aminotran_4"/>
    <property type="match status" value="1"/>
</dbReference>
<evidence type="ECO:0000256" key="13">
    <source>
        <dbReference type="ARBA" id="ARBA00048798"/>
    </source>
</evidence>
<comment type="pathway">
    <text evidence="3 17">Amino-acid biosynthesis; L-isoleucine biosynthesis; L-isoleucine from 2-oxobutanoate: step 4/4.</text>
</comment>
<evidence type="ECO:0000256" key="1">
    <source>
        <dbReference type="ARBA" id="ARBA00001933"/>
    </source>
</evidence>
<comment type="catalytic activity">
    <reaction evidence="14 17">
        <text>L-leucine + 2-oxoglutarate = 4-methyl-2-oxopentanoate + L-glutamate</text>
        <dbReference type="Rhea" id="RHEA:18321"/>
        <dbReference type="ChEBI" id="CHEBI:16810"/>
        <dbReference type="ChEBI" id="CHEBI:17865"/>
        <dbReference type="ChEBI" id="CHEBI:29985"/>
        <dbReference type="ChEBI" id="CHEBI:57427"/>
        <dbReference type="EC" id="2.6.1.42"/>
    </reaction>
</comment>
<evidence type="ECO:0000256" key="10">
    <source>
        <dbReference type="ARBA" id="ARBA00022898"/>
    </source>
</evidence>
<dbReference type="InterPro" id="IPR043131">
    <property type="entry name" value="BCAT-like_N"/>
</dbReference>
<keyword evidence="9 17" id="KW-0808">Transferase</keyword>
<evidence type="ECO:0000256" key="3">
    <source>
        <dbReference type="ARBA" id="ARBA00004824"/>
    </source>
</evidence>
<dbReference type="SUPFAM" id="SSF56752">
    <property type="entry name" value="D-aminoacid aminotransferase-like PLP-dependent enzymes"/>
    <property type="match status" value="1"/>
</dbReference>
<keyword evidence="10 16" id="KW-0663">Pyridoxal phosphate</keyword>
<dbReference type="Gene3D" id="3.30.470.10">
    <property type="match status" value="1"/>
</dbReference>
<dbReference type="InterPro" id="IPR050571">
    <property type="entry name" value="Class-IV_PLP-Dep_Aminotrnsfr"/>
</dbReference>
<keyword evidence="11 17" id="KW-0100">Branched-chain amino acid biosynthesis</keyword>
<evidence type="ECO:0000256" key="14">
    <source>
        <dbReference type="ARBA" id="ARBA00049229"/>
    </source>
</evidence>
<comment type="catalytic activity">
    <reaction evidence="12 17">
        <text>L-valine + 2-oxoglutarate = 3-methyl-2-oxobutanoate + L-glutamate</text>
        <dbReference type="Rhea" id="RHEA:24813"/>
        <dbReference type="ChEBI" id="CHEBI:11851"/>
        <dbReference type="ChEBI" id="CHEBI:16810"/>
        <dbReference type="ChEBI" id="CHEBI:29985"/>
        <dbReference type="ChEBI" id="CHEBI:57762"/>
        <dbReference type="EC" id="2.6.1.42"/>
    </reaction>
</comment>
<dbReference type="GO" id="GO:0008652">
    <property type="term" value="P:amino acid biosynthetic process"/>
    <property type="evidence" value="ECO:0007669"/>
    <property type="project" value="UniProtKB-KW"/>
</dbReference>
<comment type="similarity">
    <text evidence="6 15">Belongs to the class-IV pyridoxal-phosphate-dependent aminotransferase family.</text>
</comment>
<evidence type="ECO:0000256" key="15">
    <source>
        <dbReference type="RuleBase" id="RU004106"/>
    </source>
</evidence>
<comment type="caution">
    <text evidence="18">The sequence shown here is derived from an EMBL/GenBank/DDBJ whole genome shotgun (WGS) entry which is preliminary data.</text>
</comment>